<keyword evidence="3" id="KW-1185">Reference proteome</keyword>
<reference evidence="2" key="2">
    <citation type="submission" date="2023-05" db="EMBL/GenBank/DDBJ databases">
        <authorList>
            <consortium name="Lawrence Berkeley National Laboratory"/>
            <person name="Steindorff A."/>
            <person name="Hensen N."/>
            <person name="Bonometti L."/>
            <person name="Westerberg I."/>
            <person name="Brannstrom I.O."/>
            <person name="Guillou S."/>
            <person name="Cros-Aarteil S."/>
            <person name="Calhoun S."/>
            <person name="Haridas S."/>
            <person name="Kuo A."/>
            <person name="Mondo S."/>
            <person name="Pangilinan J."/>
            <person name="Riley R."/>
            <person name="Labutti K."/>
            <person name="Andreopoulos B."/>
            <person name="Lipzen A."/>
            <person name="Chen C."/>
            <person name="Yanf M."/>
            <person name="Daum C."/>
            <person name="Ng V."/>
            <person name="Clum A."/>
            <person name="Ohm R."/>
            <person name="Martin F."/>
            <person name="Silar P."/>
            <person name="Natvig D."/>
            <person name="Lalanne C."/>
            <person name="Gautier V."/>
            <person name="Ament-Velasquez S.L."/>
            <person name="Kruys A."/>
            <person name="Hutchinson M.I."/>
            <person name="Powell A.J."/>
            <person name="Barry K."/>
            <person name="Miller A.N."/>
            <person name="Grigoriev I.V."/>
            <person name="Debuchy R."/>
            <person name="Gladieux P."/>
            <person name="Thoren M.H."/>
            <person name="Johannesson H."/>
        </authorList>
    </citation>
    <scope>NUCLEOTIDE SEQUENCE</scope>
    <source>
        <strain evidence="2">CBS 123565</strain>
    </source>
</reference>
<dbReference type="EMBL" id="MU853408">
    <property type="protein sequence ID" value="KAK4134426.1"/>
    <property type="molecule type" value="Genomic_DNA"/>
</dbReference>
<comment type="caution">
    <text evidence="2">The sequence shown here is derived from an EMBL/GenBank/DDBJ whole genome shotgun (WGS) entry which is preliminary data.</text>
</comment>
<gene>
    <name evidence="2" type="ORF">BT67DRAFT_455810</name>
</gene>
<dbReference type="Proteomes" id="UP001304895">
    <property type="component" value="Unassembled WGS sequence"/>
</dbReference>
<evidence type="ECO:0000256" key="1">
    <source>
        <dbReference type="SAM" id="MobiDB-lite"/>
    </source>
</evidence>
<sequence length="77" mass="8221">MPHLAGSKVLAPTVSPSHSTSSSHAKPCSSETSGLILMAAHGAKMGQDEIRDRQAFWTTLSAEWKLRVGACGVEWND</sequence>
<proteinExistence type="predicted"/>
<protein>
    <submittedName>
        <fullName evidence="2">Uncharacterized protein</fullName>
    </submittedName>
</protein>
<reference evidence="2" key="1">
    <citation type="journal article" date="2023" name="Mol. Phylogenet. Evol.">
        <title>Genome-scale phylogeny and comparative genomics of the fungal order Sordariales.</title>
        <authorList>
            <person name="Hensen N."/>
            <person name="Bonometti L."/>
            <person name="Westerberg I."/>
            <person name="Brannstrom I.O."/>
            <person name="Guillou S."/>
            <person name="Cros-Aarteil S."/>
            <person name="Calhoun S."/>
            <person name="Haridas S."/>
            <person name="Kuo A."/>
            <person name="Mondo S."/>
            <person name="Pangilinan J."/>
            <person name="Riley R."/>
            <person name="LaButti K."/>
            <person name="Andreopoulos B."/>
            <person name="Lipzen A."/>
            <person name="Chen C."/>
            <person name="Yan M."/>
            <person name="Daum C."/>
            <person name="Ng V."/>
            <person name="Clum A."/>
            <person name="Steindorff A."/>
            <person name="Ohm R.A."/>
            <person name="Martin F."/>
            <person name="Silar P."/>
            <person name="Natvig D.O."/>
            <person name="Lalanne C."/>
            <person name="Gautier V."/>
            <person name="Ament-Velasquez S.L."/>
            <person name="Kruys A."/>
            <person name="Hutchinson M.I."/>
            <person name="Powell A.J."/>
            <person name="Barry K."/>
            <person name="Miller A.N."/>
            <person name="Grigoriev I.V."/>
            <person name="Debuchy R."/>
            <person name="Gladieux P."/>
            <person name="Hiltunen Thoren M."/>
            <person name="Johannesson H."/>
        </authorList>
    </citation>
    <scope>NUCLEOTIDE SEQUENCE</scope>
    <source>
        <strain evidence="2">CBS 123565</strain>
    </source>
</reference>
<feature type="non-terminal residue" evidence="2">
    <location>
        <position position="77"/>
    </location>
</feature>
<accession>A0AAN6UKM0</accession>
<feature type="region of interest" description="Disordered" evidence="1">
    <location>
        <begin position="1"/>
        <end position="30"/>
    </location>
</feature>
<organism evidence="2 3">
    <name type="scientific">Trichocladium antarcticum</name>
    <dbReference type="NCBI Taxonomy" id="1450529"/>
    <lineage>
        <taxon>Eukaryota</taxon>
        <taxon>Fungi</taxon>
        <taxon>Dikarya</taxon>
        <taxon>Ascomycota</taxon>
        <taxon>Pezizomycotina</taxon>
        <taxon>Sordariomycetes</taxon>
        <taxon>Sordariomycetidae</taxon>
        <taxon>Sordariales</taxon>
        <taxon>Chaetomiaceae</taxon>
        <taxon>Trichocladium</taxon>
    </lineage>
</organism>
<evidence type="ECO:0000313" key="3">
    <source>
        <dbReference type="Proteomes" id="UP001304895"/>
    </source>
</evidence>
<name>A0AAN6UKM0_9PEZI</name>
<feature type="compositionally biased region" description="Low complexity" evidence="1">
    <location>
        <begin position="15"/>
        <end position="30"/>
    </location>
</feature>
<dbReference type="AlphaFoldDB" id="A0AAN6UKM0"/>
<evidence type="ECO:0000313" key="2">
    <source>
        <dbReference type="EMBL" id="KAK4134426.1"/>
    </source>
</evidence>